<proteinExistence type="predicted"/>
<evidence type="ECO:0000313" key="4">
    <source>
        <dbReference type="WBParaSite" id="TTAC_0000594801-mRNA-1"/>
    </source>
</evidence>
<protein>
    <submittedName>
        <fullName evidence="4">Ovule protein</fullName>
    </submittedName>
</protein>
<keyword evidence="1" id="KW-0472">Membrane</keyword>
<name>A0A0R3WYV8_HYDTA</name>
<evidence type="ECO:0000313" key="2">
    <source>
        <dbReference type="EMBL" id="VDM27998.1"/>
    </source>
</evidence>
<dbReference type="EMBL" id="UYWX01009811">
    <property type="protein sequence ID" value="VDM27998.1"/>
    <property type="molecule type" value="Genomic_DNA"/>
</dbReference>
<organism evidence="4">
    <name type="scientific">Hydatigena taeniaeformis</name>
    <name type="common">Feline tapeworm</name>
    <name type="synonym">Taenia taeniaeformis</name>
    <dbReference type="NCBI Taxonomy" id="6205"/>
    <lineage>
        <taxon>Eukaryota</taxon>
        <taxon>Metazoa</taxon>
        <taxon>Spiralia</taxon>
        <taxon>Lophotrochozoa</taxon>
        <taxon>Platyhelminthes</taxon>
        <taxon>Cestoda</taxon>
        <taxon>Eucestoda</taxon>
        <taxon>Cyclophyllidea</taxon>
        <taxon>Taeniidae</taxon>
        <taxon>Hydatigera</taxon>
    </lineage>
</organism>
<dbReference type="Proteomes" id="UP000274429">
    <property type="component" value="Unassembled WGS sequence"/>
</dbReference>
<accession>A0A0R3WYV8</accession>
<dbReference type="WBParaSite" id="TTAC_0000594801-mRNA-1">
    <property type="protein sequence ID" value="TTAC_0000594801-mRNA-1"/>
    <property type="gene ID" value="TTAC_0000594801"/>
</dbReference>
<keyword evidence="3" id="KW-1185">Reference proteome</keyword>
<keyword evidence="1" id="KW-0812">Transmembrane</keyword>
<feature type="transmembrane region" description="Helical" evidence="1">
    <location>
        <begin position="6"/>
        <end position="39"/>
    </location>
</feature>
<dbReference type="AlphaFoldDB" id="A0A0R3WYV8"/>
<sequence length="97" mass="11298">FFIFLFFIIIVVVLIVVLFHLLIVVILVFKVSFLVFVVLIILISFEEEKPQVTCRNDWHYSGRSMEPDPIAVNRRDPISLKIEIVPPSKDNKSKLEL</sequence>
<evidence type="ECO:0000256" key="1">
    <source>
        <dbReference type="SAM" id="Phobius"/>
    </source>
</evidence>
<reference evidence="2 3" key="2">
    <citation type="submission" date="2018-11" db="EMBL/GenBank/DDBJ databases">
        <authorList>
            <consortium name="Pathogen Informatics"/>
        </authorList>
    </citation>
    <scope>NUCLEOTIDE SEQUENCE [LARGE SCALE GENOMIC DNA]</scope>
</reference>
<gene>
    <name evidence="2" type="ORF">TTAC_LOCUS5933</name>
</gene>
<keyword evidence="1" id="KW-1133">Transmembrane helix</keyword>
<reference evidence="4" key="1">
    <citation type="submission" date="2017-02" db="UniProtKB">
        <authorList>
            <consortium name="WormBaseParasite"/>
        </authorList>
    </citation>
    <scope>IDENTIFICATION</scope>
</reference>
<evidence type="ECO:0000313" key="3">
    <source>
        <dbReference type="Proteomes" id="UP000274429"/>
    </source>
</evidence>